<evidence type="ECO:0000313" key="3">
    <source>
        <dbReference type="Proteomes" id="UP001213681"/>
    </source>
</evidence>
<name>A0AAD6C5M1_9EURO</name>
<reference evidence="2" key="1">
    <citation type="submission" date="2022-12" db="EMBL/GenBank/DDBJ databases">
        <authorList>
            <person name="Petersen C."/>
        </authorList>
    </citation>
    <scope>NUCLEOTIDE SEQUENCE</scope>
    <source>
        <strain evidence="2">IBT 16125</strain>
    </source>
</reference>
<organism evidence="2 3">
    <name type="scientific">Penicillium daleae</name>
    <dbReference type="NCBI Taxonomy" id="63821"/>
    <lineage>
        <taxon>Eukaryota</taxon>
        <taxon>Fungi</taxon>
        <taxon>Dikarya</taxon>
        <taxon>Ascomycota</taxon>
        <taxon>Pezizomycotina</taxon>
        <taxon>Eurotiomycetes</taxon>
        <taxon>Eurotiomycetidae</taxon>
        <taxon>Eurotiales</taxon>
        <taxon>Aspergillaceae</taxon>
        <taxon>Penicillium</taxon>
    </lineage>
</organism>
<proteinExistence type="predicted"/>
<comment type="caution">
    <text evidence="2">The sequence shown here is derived from an EMBL/GenBank/DDBJ whole genome shotgun (WGS) entry which is preliminary data.</text>
</comment>
<sequence>MHSRNVTAWPKWEEDKLLPWLEANRKLSWTARSDAYLEQVGVKRSVESLRGKKYYILRKCRDGRVRSSQQATTSKGRATRNTKWGLSSNDSISDRNVRRWIHGIPEVAPDCVKNQELTIGRNIVMCS</sequence>
<protein>
    <submittedName>
        <fullName evidence="2">Uncharacterized protein</fullName>
    </submittedName>
</protein>
<evidence type="ECO:0000313" key="2">
    <source>
        <dbReference type="EMBL" id="KAJ5449495.1"/>
    </source>
</evidence>
<dbReference type="AlphaFoldDB" id="A0AAD6C5M1"/>
<reference evidence="2" key="2">
    <citation type="journal article" date="2023" name="IMA Fungus">
        <title>Comparative genomic study of the Penicillium genus elucidates a diverse pangenome and 15 lateral gene transfer events.</title>
        <authorList>
            <person name="Petersen C."/>
            <person name="Sorensen T."/>
            <person name="Nielsen M.R."/>
            <person name="Sondergaard T.E."/>
            <person name="Sorensen J.L."/>
            <person name="Fitzpatrick D.A."/>
            <person name="Frisvad J.C."/>
            <person name="Nielsen K.L."/>
        </authorList>
    </citation>
    <scope>NUCLEOTIDE SEQUENCE</scope>
    <source>
        <strain evidence="2">IBT 16125</strain>
    </source>
</reference>
<gene>
    <name evidence="2" type="ORF">N7458_005944</name>
</gene>
<feature type="region of interest" description="Disordered" evidence="1">
    <location>
        <begin position="66"/>
        <end position="86"/>
    </location>
</feature>
<dbReference type="GeneID" id="81599569"/>
<dbReference type="RefSeq" id="XP_056765030.1">
    <property type="nucleotide sequence ID" value="XM_056909326.1"/>
</dbReference>
<dbReference type="EMBL" id="JAPVEA010000006">
    <property type="protein sequence ID" value="KAJ5449495.1"/>
    <property type="molecule type" value="Genomic_DNA"/>
</dbReference>
<keyword evidence="3" id="KW-1185">Reference proteome</keyword>
<accession>A0AAD6C5M1</accession>
<evidence type="ECO:0000256" key="1">
    <source>
        <dbReference type="SAM" id="MobiDB-lite"/>
    </source>
</evidence>
<dbReference type="Proteomes" id="UP001213681">
    <property type="component" value="Unassembled WGS sequence"/>
</dbReference>